<dbReference type="InterPro" id="IPR032567">
    <property type="entry name" value="RTL1-rel"/>
</dbReference>
<dbReference type="Gene3D" id="2.40.70.10">
    <property type="entry name" value="Acid Proteases"/>
    <property type="match status" value="1"/>
</dbReference>
<dbReference type="EMBL" id="JBAWTH010000262">
    <property type="protein sequence ID" value="KAL2272256.1"/>
    <property type="molecule type" value="Genomic_DNA"/>
</dbReference>
<dbReference type="PANTHER" id="PTHR15503">
    <property type="entry name" value="LDOC1 RELATED"/>
    <property type="match status" value="1"/>
</dbReference>
<gene>
    <name evidence="4" type="ORF">FJTKL_07170</name>
</gene>
<evidence type="ECO:0000256" key="2">
    <source>
        <dbReference type="SAM" id="MobiDB-lite"/>
    </source>
</evidence>
<sequence>MAPSRRTRRGIAASEQGEPGASTTGPETQFTIGPDTQPPSAQPQGQDAPLPVADDAMPPRPSIEGTTGEITIRGLALKRQEQELDRQLEEEEIKQRLRIKRAKLALLTSGEGESAGRHTPGSPTEDTAPTLPGSGDVVHATHEQLGRHASLPSLTYRGSSFVELNTFLYDLQYHFRLYRLKADWEKTGYAVRCLKDAPKQDWISYAAQLESKGQDPHSLPFGTLREFLHNQLADPTTRVVTAAAKRASLVQGEHETVMSFIRRYQENEMEANRVAGDAERIADTIGRFRRDIRIAISSQTQLPSSWSCLIGLARRVEAATTAAPFAVPSASAAQPQGSRSAPDPTQAFCNFCKRWGHTIQQCRSRPPKPADAAAPEPGRSNGAAPATNPSSSSGTSTVTCYNCQQKGHYSNACPEPRRSSCYACGARDHQSSNCPNQACRICHQKGHTMTHCPKASDANKEPLRVRQIGAEAAREQRQLCLGVSARIDNQMKHLRALVDSGAEENLISRSVIDAHEQRYYFDNEPRLVTLDQKPLSTYGSCSIFIKMRDSAGVACTQRHRFVIADLPGHDIILGYPWLEAADPMIQWGRRQWRFPIYQEQLSVGPAPKRLPRNGILAAMVIYPLPAAPDQELAEAPGALEEDAAPEQRLPSEYAEFEDLCSTHFMTHSC</sequence>
<evidence type="ECO:0000313" key="4">
    <source>
        <dbReference type="EMBL" id="KAL2272256.1"/>
    </source>
</evidence>
<dbReference type="PANTHER" id="PTHR15503:SF36">
    <property type="entry name" value="RETROTRANSPOSON GAG-LIKE PROTEIN 5"/>
    <property type="match status" value="1"/>
</dbReference>
<keyword evidence="1" id="KW-0863">Zinc-finger</keyword>
<reference evidence="4 5" key="1">
    <citation type="submission" date="2024-03" db="EMBL/GenBank/DDBJ databases">
        <title>A high-quality draft genome sequence of Diaporthe vaccinii, a causative agent of upright dieback and viscid rot disease in cranberry plants.</title>
        <authorList>
            <person name="Sarrasin M."/>
            <person name="Lang B.F."/>
            <person name="Burger G."/>
        </authorList>
    </citation>
    <scope>NUCLEOTIDE SEQUENCE [LARGE SCALE GENOMIC DNA]</scope>
    <source>
        <strain evidence="4 5">IS7</strain>
    </source>
</reference>
<feature type="domain" description="CCHC-type" evidence="3">
    <location>
        <begin position="421"/>
        <end position="436"/>
    </location>
</feature>
<evidence type="ECO:0000259" key="3">
    <source>
        <dbReference type="PROSITE" id="PS50158"/>
    </source>
</evidence>
<dbReference type="SUPFAM" id="SSF57756">
    <property type="entry name" value="Retrovirus zinc finger-like domains"/>
    <property type="match status" value="1"/>
</dbReference>
<keyword evidence="5" id="KW-1185">Reference proteome</keyword>
<dbReference type="InterPro" id="IPR021109">
    <property type="entry name" value="Peptidase_aspartic_dom_sf"/>
</dbReference>
<dbReference type="InterPro" id="IPR001878">
    <property type="entry name" value="Znf_CCHC"/>
</dbReference>
<feature type="compositionally biased region" description="Polar residues" evidence="2">
    <location>
        <begin position="387"/>
        <end position="396"/>
    </location>
</feature>
<feature type="region of interest" description="Disordered" evidence="2">
    <location>
        <begin position="361"/>
        <end position="396"/>
    </location>
</feature>
<comment type="caution">
    <text evidence="4">The sequence shown here is derived from an EMBL/GenBank/DDBJ whole genome shotgun (WGS) entry which is preliminary data.</text>
</comment>
<dbReference type="InterPro" id="IPR036875">
    <property type="entry name" value="Znf_CCHC_sf"/>
</dbReference>
<dbReference type="Pfam" id="PF00098">
    <property type="entry name" value="zf-CCHC"/>
    <property type="match status" value="2"/>
</dbReference>
<dbReference type="Gene3D" id="4.10.60.10">
    <property type="entry name" value="Zinc finger, CCHC-type"/>
    <property type="match status" value="2"/>
</dbReference>
<keyword evidence="1" id="KW-0862">Zinc</keyword>
<dbReference type="Proteomes" id="UP001600888">
    <property type="component" value="Unassembled WGS sequence"/>
</dbReference>
<dbReference type="CDD" id="cd00303">
    <property type="entry name" value="retropepsin_like"/>
    <property type="match status" value="1"/>
</dbReference>
<feature type="domain" description="CCHC-type" evidence="3">
    <location>
        <begin position="400"/>
        <end position="415"/>
    </location>
</feature>
<organism evidence="4 5">
    <name type="scientific">Diaporthe vaccinii</name>
    <dbReference type="NCBI Taxonomy" id="105482"/>
    <lineage>
        <taxon>Eukaryota</taxon>
        <taxon>Fungi</taxon>
        <taxon>Dikarya</taxon>
        <taxon>Ascomycota</taxon>
        <taxon>Pezizomycotina</taxon>
        <taxon>Sordariomycetes</taxon>
        <taxon>Sordariomycetidae</taxon>
        <taxon>Diaporthales</taxon>
        <taxon>Diaporthaceae</taxon>
        <taxon>Diaporthe</taxon>
        <taxon>Diaporthe eres species complex</taxon>
    </lineage>
</organism>
<evidence type="ECO:0000256" key="1">
    <source>
        <dbReference type="PROSITE-ProRule" id="PRU00047"/>
    </source>
</evidence>
<accession>A0ABR4DQQ1</accession>
<keyword evidence="1" id="KW-0479">Metal-binding</keyword>
<dbReference type="SMART" id="SM00343">
    <property type="entry name" value="ZnF_C2HC"/>
    <property type="match status" value="4"/>
</dbReference>
<protein>
    <recommendedName>
        <fullName evidence="3">CCHC-type domain-containing protein</fullName>
    </recommendedName>
</protein>
<feature type="region of interest" description="Disordered" evidence="2">
    <location>
        <begin position="1"/>
        <end position="71"/>
    </location>
</feature>
<evidence type="ECO:0000313" key="5">
    <source>
        <dbReference type="Proteomes" id="UP001600888"/>
    </source>
</evidence>
<proteinExistence type="predicted"/>
<feature type="compositionally biased region" description="Polar residues" evidence="2">
    <location>
        <begin position="21"/>
        <end position="31"/>
    </location>
</feature>
<name>A0ABR4DQQ1_9PEZI</name>
<feature type="region of interest" description="Disordered" evidence="2">
    <location>
        <begin position="108"/>
        <end position="132"/>
    </location>
</feature>
<dbReference type="PROSITE" id="PS50158">
    <property type="entry name" value="ZF_CCHC"/>
    <property type="match status" value="2"/>
</dbReference>